<name>A0A2K1L2U4_PHYPA</name>
<reference evidence="1 3" key="1">
    <citation type="journal article" date="2008" name="Science">
        <title>The Physcomitrella genome reveals evolutionary insights into the conquest of land by plants.</title>
        <authorList>
            <person name="Rensing S."/>
            <person name="Lang D."/>
            <person name="Zimmer A."/>
            <person name="Terry A."/>
            <person name="Salamov A."/>
            <person name="Shapiro H."/>
            <person name="Nishiyama T."/>
            <person name="Perroud P.-F."/>
            <person name="Lindquist E."/>
            <person name="Kamisugi Y."/>
            <person name="Tanahashi T."/>
            <person name="Sakakibara K."/>
            <person name="Fujita T."/>
            <person name="Oishi K."/>
            <person name="Shin-I T."/>
            <person name="Kuroki Y."/>
            <person name="Toyoda A."/>
            <person name="Suzuki Y."/>
            <person name="Hashimoto A."/>
            <person name="Yamaguchi K."/>
            <person name="Sugano A."/>
            <person name="Kohara Y."/>
            <person name="Fujiyama A."/>
            <person name="Anterola A."/>
            <person name="Aoki S."/>
            <person name="Ashton N."/>
            <person name="Barbazuk W.B."/>
            <person name="Barker E."/>
            <person name="Bennetzen J."/>
            <person name="Bezanilla M."/>
            <person name="Blankenship R."/>
            <person name="Cho S.H."/>
            <person name="Dutcher S."/>
            <person name="Estelle M."/>
            <person name="Fawcett J.A."/>
            <person name="Gundlach H."/>
            <person name="Hanada K."/>
            <person name="Heyl A."/>
            <person name="Hicks K.A."/>
            <person name="Hugh J."/>
            <person name="Lohr M."/>
            <person name="Mayer K."/>
            <person name="Melkozernov A."/>
            <person name="Murata T."/>
            <person name="Nelson D."/>
            <person name="Pils B."/>
            <person name="Prigge M."/>
            <person name="Reiss B."/>
            <person name="Renner T."/>
            <person name="Rombauts S."/>
            <person name="Rushton P."/>
            <person name="Sanderfoot A."/>
            <person name="Schween G."/>
            <person name="Shiu S.-H."/>
            <person name="Stueber K."/>
            <person name="Theodoulou F.L."/>
            <person name="Tu H."/>
            <person name="Van de Peer Y."/>
            <person name="Verrier P.J."/>
            <person name="Waters E."/>
            <person name="Wood A."/>
            <person name="Yang L."/>
            <person name="Cove D."/>
            <person name="Cuming A."/>
            <person name="Hasebe M."/>
            <person name="Lucas S."/>
            <person name="Mishler D.B."/>
            <person name="Reski R."/>
            <person name="Grigoriev I."/>
            <person name="Quatrano R.S."/>
            <person name="Boore J.L."/>
        </authorList>
    </citation>
    <scope>NUCLEOTIDE SEQUENCE [LARGE SCALE GENOMIC DNA]</scope>
    <source>
        <strain evidence="2 3">cv. Gransden 2004</strain>
    </source>
</reference>
<dbReference type="InParanoid" id="A0A2K1L2U4"/>
<evidence type="ECO:0000313" key="3">
    <source>
        <dbReference type="Proteomes" id="UP000006727"/>
    </source>
</evidence>
<dbReference type="EnsemblPlants" id="Pp3c2_24230V3.1">
    <property type="protein sequence ID" value="PAC:32935957.CDS.1"/>
    <property type="gene ID" value="Pp3c2_24230"/>
</dbReference>
<protein>
    <submittedName>
        <fullName evidence="1 2">Uncharacterized protein</fullName>
    </submittedName>
</protein>
<dbReference type="EnsemblPlants" id="Pp3c2_24230V3.2">
    <property type="protein sequence ID" value="PAC:32935958.CDS.1"/>
    <property type="gene ID" value="Pp3c2_24230"/>
</dbReference>
<evidence type="ECO:0000313" key="1">
    <source>
        <dbReference type="EMBL" id="PNR60350.1"/>
    </source>
</evidence>
<reference evidence="1 3" key="2">
    <citation type="journal article" date="2018" name="Plant J.">
        <title>The Physcomitrella patens chromosome-scale assembly reveals moss genome structure and evolution.</title>
        <authorList>
            <person name="Lang D."/>
            <person name="Ullrich K.K."/>
            <person name="Murat F."/>
            <person name="Fuchs J."/>
            <person name="Jenkins J."/>
            <person name="Haas F.B."/>
            <person name="Piednoel M."/>
            <person name="Gundlach H."/>
            <person name="Van Bel M."/>
            <person name="Meyberg R."/>
            <person name="Vives C."/>
            <person name="Morata J."/>
            <person name="Symeonidi A."/>
            <person name="Hiss M."/>
            <person name="Muchero W."/>
            <person name="Kamisugi Y."/>
            <person name="Saleh O."/>
            <person name="Blanc G."/>
            <person name="Decker E.L."/>
            <person name="van Gessel N."/>
            <person name="Grimwood J."/>
            <person name="Hayes R.D."/>
            <person name="Graham S.W."/>
            <person name="Gunter L.E."/>
            <person name="McDaniel S.F."/>
            <person name="Hoernstein S.N.W."/>
            <person name="Larsson A."/>
            <person name="Li F.W."/>
            <person name="Perroud P.F."/>
            <person name="Phillips J."/>
            <person name="Ranjan P."/>
            <person name="Rokshar D.S."/>
            <person name="Rothfels C.J."/>
            <person name="Schneider L."/>
            <person name="Shu S."/>
            <person name="Stevenson D.W."/>
            <person name="Thummler F."/>
            <person name="Tillich M."/>
            <person name="Villarreal Aguilar J.C."/>
            <person name="Widiez T."/>
            <person name="Wong G.K."/>
            <person name="Wymore A."/>
            <person name="Zhang Y."/>
            <person name="Zimmer A.D."/>
            <person name="Quatrano R.S."/>
            <person name="Mayer K.F.X."/>
            <person name="Goodstein D."/>
            <person name="Casacuberta J.M."/>
            <person name="Vandepoele K."/>
            <person name="Reski R."/>
            <person name="Cuming A.C."/>
            <person name="Tuskan G.A."/>
            <person name="Maumus F."/>
            <person name="Salse J."/>
            <person name="Schmutz J."/>
            <person name="Rensing S.A."/>
        </authorList>
    </citation>
    <scope>NUCLEOTIDE SEQUENCE [LARGE SCALE GENOMIC DNA]</scope>
    <source>
        <strain evidence="2 3">cv. Gransden 2004</strain>
    </source>
</reference>
<dbReference type="AlphaFoldDB" id="A0A2K1L2U4"/>
<dbReference type="Proteomes" id="UP000006727">
    <property type="component" value="Chromosome 2"/>
</dbReference>
<dbReference type="PaxDb" id="3218-PP1S135_26V6.1"/>
<keyword evidence="3" id="KW-1185">Reference proteome</keyword>
<dbReference type="Gramene" id="Pp3c2_24230V3.2">
    <property type="protein sequence ID" value="PAC:32935958.CDS.1"/>
    <property type="gene ID" value="Pp3c2_24230"/>
</dbReference>
<gene>
    <name evidence="1" type="ORF">PHYPA_003143</name>
</gene>
<organism evidence="1">
    <name type="scientific">Physcomitrium patens</name>
    <name type="common">Spreading-leaved earth moss</name>
    <name type="synonym">Physcomitrella patens</name>
    <dbReference type="NCBI Taxonomy" id="3218"/>
    <lineage>
        <taxon>Eukaryota</taxon>
        <taxon>Viridiplantae</taxon>
        <taxon>Streptophyta</taxon>
        <taxon>Embryophyta</taxon>
        <taxon>Bryophyta</taxon>
        <taxon>Bryophytina</taxon>
        <taxon>Bryopsida</taxon>
        <taxon>Funariidae</taxon>
        <taxon>Funariales</taxon>
        <taxon>Funariaceae</taxon>
        <taxon>Physcomitrium</taxon>
    </lineage>
</organism>
<reference evidence="2" key="3">
    <citation type="submission" date="2020-12" db="UniProtKB">
        <authorList>
            <consortium name="EnsemblPlants"/>
        </authorList>
    </citation>
    <scope>IDENTIFICATION</scope>
</reference>
<proteinExistence type="predicted"/>
<sequence length="120" mass="13674">MSEVDKLNHVFVIPSSRFHPTNVTLIHPPKHNPRRHYSSVASPALPHQLSASAFQILPQNGRSQLAGPPCWLQFRGLIAEKRRTSSFEWFLFRAFWWCSEEELLFLCVDVCGCLLLAAAD</sequence>
<dbReference type="Gramene" id="Pp3c2_24230V3.1">
    <property type="protein sequence ID" value="PAC:32935957.CDS.1"/>
    <property type="gene ID" value="Pp3c2_24230"/>
</dbReference>
<evidence type="ECO:0000313" key="2">
    <source>
        <dbReference type="EnsemblPlants" id="PAC:32935957.CDS.1"/>
    </source>
</evidence>
<dbReference type="EMBL" id="ABEU02000002">
    <property type="protein sequence ID" value="PNR60350.1"/>
    <property type="molecule type" value="Genomic_DNA"/>
</dbReference>
<accession>A0A2K1L2U4</accession>